<evidence type="ECO:0000313" key="2">
    <source>
        <dbReference type="Proteomes" id="UP000204095"/>
    </source>
</evidence>
<gene>
    <name evidence="1" type="primary">n385L</name>
    <name evidence="1" type="ORF">FR483_n385L</name>
</gene>
<dbReference type="Proteomes" id="UP000204095">
    <property type="component" value="Segment"/>
</dbReference>
<reference evidence="1 2" key="1">
    <citation type="journal article" date="2007" name="Virology">
        <title>Sequence and annotation of the 314-kb MT325 and the 321-kb FR483 viruses that infect Chlorella Pbi.</title>
        <authorList>
            <person name="Fitzgerald L.A."/>
            <person name="Graves M.V."/>
            <person name="Li X."/>
            <person name="Feldblyum T."/>
            <person name="Hartigan J."/>
            <person name="Van Etten J.L."/>
        </authorList>
    </citation>
    <scope>NUCLEOTIDE SEQUENCE [LARGE SCALE GENOMIC DNA]</scope>
    <source>
        <strain evidence="1 2">FR483</strain>
    </source>
</reference>
<dbReference type="RefSeq" id="YP_001426017.1">
    <property type="nucleotide sequence ID" value="NC_008603.1"/>
</dbReference>
<evidence type="ECO:0000313" key="1">
    <source>
        <dbReference type="EMBL" id="ABT15670.1"/>
    </source>
</evidence>
<sequence>MERIQNVHTRETIDTQTLVICVGGNDYLDVISIDVFGILHSVLHLLDGPLTSFANLYYLAAEGVGP</sequence>
<dbReference type="GeneID" id="5469709"/>
<dbReference type="EMBL" id="DQ890022">
    <property type="protein sequence ID" value="ABT15670.1"/>
    <property type="molecule type" value="Genomic_DNA"/>
</dbReference>
<accession>A7J789</accession>
<dbReference type="KEGG" id="vg:5469709"/>
<proteinExistence type="predicted"/>
<name>A7J789_PBCVF</name>
<organismHost>
    <name type="scientific">Paramecium bursaria</name>
    <dbReference type="NCBI Taxonomy" id="74790"/>
</organismHost>
<protein>
    <submittedName>
        <fullName evidence="1">Uncharacterized protein n385L</fullName>
    </submittedName>
</protein>
<organism evidence="1 2">
    <name type="scientific">Paramecium bursaria Chlorella virus FR483</name>
    <name type="common">PBCV-FR483</name>
    <dbReference type="NCBI Taxonomy" id="399781"/>
    <lineage>
        <taxon>Viruses</taxon>
        <taxon>Varidnaviria</taxon>
        <taxon>Bamfordvirae</taxon>
        <taxon>Nucleocytoviricota</taxon>
        <taxon>Megaviricetes</taxon>
        <taxon>Algavirales</taxon>
        <taxon>Phycodnaviridae</taxon>
        <taxon>Chlorovirus</taxon>
        <taxon>Chlorovirus conductrix</taxon>
        <taxon>Paramecium bursaria Chlorella virus A1</taxon>
    </lineage>
</organism>